<keyword evidence="7 8" id="KW-0472">Membrane</keyword>
<organism evidence="9 10">
    <name type="scientific">Campylobacter blaseri</name>
    <dbReference type="NCBI Taxonomy" id="2042961"/>
    <lineage>
        <taxon>Bacteria</taxon>
        <taxon>Pseudomonadati</taxon>
        <taxon>Campylobacterota</taxon>
        <taxon>Epsilonproteobacteria</taxon>
        <taxon>Campylobacterales</taxon>
        <taxon>Campylobacteraceae</taxon>
        <taxon>Campylobacter</taxon>
    </lineage>
</organism>
<dbReference type="Proteomes" id="UP000240535">
    <property type="component" value="Unassembled WGS sequence"/>
</dbReference>
<keyword evidence="4" id="KW-1003">Cell membrane</keyword>
<feature type="transmembrane region" description="Helical" evidence="8">
    <location>
        <begin position="182"/>
        <end position="207"/>
    </location>
</feature>
<feature type="transmembrane region" description="Helical" evidence="8">
    <location>
        <begin position="347"/>
        <end position="365"/>
    </location>
</feature>
<dbReference type="GO" id="GO:0005886">
    <property type="term" value="C:plasma membrane"/>
    <property type="evidence" value="ECO:0007669"/>
    <property type="project" value="UniProtKB-SubCell"/>
</dbReference>
<keyword evidence="5 8" id="KW-0812">Transmembrane</keyword>
<dbReference type="PROSITE" id="PS01303">
    <property type="entry name" value="BCCT"/>
    <property type="match status" value="1"/>
</dbReference>
<feature type="transmembrane region" description="Helical" evidence="8">
    <location>
        <begin position="12"/>
        <end position="31"/>
    </location>
</feature>
<feature type="transmembrane region" description="Helical" evidence="8">
    <location>
        <begin position="470"/>
        <end position="491"/>
    </location>
</feature>
<evidence type="ECO:0000256" key="1">
    <source>
        <dbReference type="ARBA" id="ARBA00004651"/>
    </source>
</evidence>
<proteinExistence type="inferred from homology"/>
<dbReference type="InterPro" id="IPR018093">
    <property type="entry name" value="BCCT_CS"/>
</dbReference>
<protein>
    <submittedName>
        <fullName evidence="9">Choline transporter</fullName>
    </submittedName>
</protein>
<evidence type="ECO:0000256" key="6">
    <source>
        <dbReference type="ARBA" id="ARBA00022989"/>
    </source>
</evidence>
<gene>
    <name evidence="9" type="ORF">CQ405_06165</name>
</gene>
<evidence type="ECO:0000313" key="9">
    <source>
        <dbReference type="EMBL" id="PSM51713.1"/>
    </source>
</evidence>
<sequence>MFMQFKKSFNPSVFYPSIVLLFVILALTLIFPEGMLNSITKIQDYLTHTFGWFYILAVTIIFFVIIFLLFSKHGDIKLGPDHSKPSYSNMSWFAMLFSAGMGIGLMFYGVSEPVMHYLAPPSASPESVEAARQAMSITFFHWGLNVWAIYAVVAIILAFFAYRHNLPLTLKSAFYPLVGNKIYGVFGDIIDIFAVIATFFGVTISLGFGVLQINGGFSHLFGLDISIITQIIFIGVITILVTISATSGLDKGIKLLSNTNMILAIFLVLFILILGNTTFILNSLVQNTGQYLSSFLSDTFNLYAYEKQKESWIGGWTLLYWTWWLSWAPFVGLFIARISRGRTIKEFITGVLFVPTGFIFLWMTVFGNSAIDLIHGGYTELATAVNEDVSLALFVFLEKFPLGSIMSGIATIMIIIFFVTSADSAAMVIDMLCSNGKDDTPKWQKLLWCVLIGLIASVLLYAGGLQALQAMTIAAAFPLTIALLGCIYGLIKALAIDVEKKKTQDIGTIAPTGSSKNWEERLKAIIDTPDKNDAEKFLRRVIKPAFKDVQAKFEEYGMSAKIEEDIKKWQIHLHVGMGDDRDFRYGIKLVEAEAPDYADTDRYYRATVYLLEGGQDYDVIGWSKESIINDIIEQYRNHMHFLYKTT</sequence>
<evidence type="ECO:0000256" key="4">
    <source>
        <dbReference type="ARBA" id="ARBA00022475"/>
    </source>
</evidence>
<comment type="subcellular location">
    <subcellularLocation>
        <location evidence="1">Cell membrane</location>
        <topology evidence="1">Multi-pass membrane protein</topology>
    </subcellularLocation>
</comment>
<dbReference type="PANTHER" id="PTHR30047">
    <property type="entry name" value="HIGH-AFFINITY CHOLINE TRANSPORT PROTEIN-RELATED"/>
    <property type="match status" value="1"/>
</dbReference>
<dbReference type="InterPro" id="IPR000060">
    <property type="entry name" value="BCCT_transptr"/>
</dbReference>
<dbReference type="EMBL" id="PDHH01000005">
    <property type="protein sequence ID" value="PSM51713.1"/>
    <property type="molecule type" value="Genomic_DNA"/>
</dbReference>
<feature type="transmembrane region" description="Helical" evidence="8">
    <location>
        <begin position="405"/>
        <end position="433"/>
    </location>
</feature>
<feature type="transmembrane region" description="Helical" evidence="8">
    <location>
        <begin position="318"/>
        <end position="335"/>
    </location>
</feature>
<feature type="transmembrane region" description="Helical" evidence="8">
    <location>
        <begin position="51"/>
        <end position="70"/>
    </location>
</feature>
<keyword evidence="10" id="KW-1185">Reference proteome</keyword>
<feature type="transmembrane region" description="Helical" evidence="8">
    <location>
        <begin position="139"/>
        <end position="162"/>
    </location>
</feature>
<accession>A0A2P8QZN6</accession>
<evidence type="ECO:0000313" key="10">
    <source>
        <dbReference type="Proteomes" id="UP000240535"/>
    </source>
</evidence>
<evidence type="ECO:0000256" key="8">
    <source>
        <dbReference type="SAM" id="Phobius"/>
    </source>
</evidence>
<dbReference type="Pfam" id="PF02028">
    <property type="entry name" value="BCCT"/>
    <property type="match status" value="1"/>
</dbReference>
<reference evidence="10" key="1">
    <citation type="submission" date="2017-10" db="EMBL/GenBank/DDBJ databases">
        <title>Campylobacter species from seals.</title>
        <authorList>
            <person name="Gilbert M.J."/>
            <person name="Zomer A.L."/>
            <person name="Timmerman A.J."/>
            <person name="Duim B."/>
            <person name="Wagenaar J.A."/>
        </authorList>
    </citation>
    <scope>NUCLEOTIDE SEQUENCE [LARGE SCALE GENOMIC DNA]</scope>
    <source>
        <strain evidence="10">17S00004-5</strain>
    </source>
</reference>
<dbReference type="PANTHER" id="PTHR30047:SF7">
    <property type="entry name" value="HIGH-AFFINITY CHOLINE TRANSPORT PROTEIN"/>
    <property type="match status" value="1"/>
</dbReference>
<feature type="transmembrane region" description="Helical" evidence="8">
    <location>
        <begin position="227"/>
        <end position="249"/>
    </location>
</feature>
<dbReference type="GO" id="GO:0022857">
    <property type="term" value="F:transmembrane transporter activity"/>
    <property type="evidence" value="ECO:0007669"/>
    <property type="project" value="InterPro"/>
</dbReference>
<evidence type="ECO:0000256" key="7">
    <source>
        <dbReference type="ARBA" id="ARBA00023136"/>
    </source>
</evidence>
<name>A0A2P8QZN6_9BACT</name>
<keyword evidence="6 8" id="KW-1133">Transmembrane helix</keyword>
<keyword evidence="3" id="KW-0813">Transport</keyword>
<feature type="transmembrane region" description="Helical" evidence="8">
    <location>
        <begin position="445"/>
        <end position="464"/>
    </location>
</feature>
<comment type="similarity">
    <text evidence="2">Belongs to the BCCT transporter (TC 2.A.15) family.</text>
</comment>
<dbReference type="OrthoDB" id="9775735at2"/>
<dbReference type="NCBIfam" id="TIGR00842">
    <property type="entry name" value="bcct"/>
    <property type="match status" value="1"/>
</dbReference>
<feature type="transmembrane region" description="Helical" evidence="8">
    <location>
        <begin position="261"/>
        <end position="285"/>
    </location>
</feature>
<feature type="transmembrane region" description="Helical" evidence="8">
    <location>
        <begin position="91"/>
        <end position="110"/>
    </location>
</feature>
<evidence type="ECO:0000256" key="3">
    <source>
        <dbReference type="ARBA" id="ARBA00022448"/>
    </source>
</evidence>
<evidence type="ECO:0000256" key="2">
    <source>
        <dbReference type="ARBA" id="ARBA00005658"/>
    </source>
</evidence>
<dbReference type="AlphaFoldDB" id="A0A2P8QZN6"/>
<comment type="caution">
    <text evidence="9">The sequence shown here is derived from an EMBL/GenBank/DDBJ whole genome shotgun (WGS) entry which is preliminary data.</text>
</comment>
<evidence type="ECO:0000256" key="5">
    <source>
        <dbReference type="ARBA" id="ARBA00022692"/>
    </source>
</evidence>